<reference evidence="1 2" key="1">
    <citation type="submission" date="2020-04" db="EMBL/GenBank/DDBJ databases">
        <authorList>
            <person name="Liu S."/>
        </authorList>
    </citation>
    <scope>NUCLEOTIDE SEQUENCE [LARGE SCALE GENOMIC DNA]</scope>
    <source>
        <strain evidence="1 2">CGMCC 1.15091</strain>
    </source>
</reference>
<gene>
    <name evidence="1" type="ORF">HER39_04360</name>
</gene>
<sequence length="209" mass="22732">SWPSFKYFEEAYCNYRLGKFSTPRKQGLDLAPLPAGTYEVRLLPSADGRRLELPGKSERPLRTEAQHGGRLFRFRCSGGRAVLDVRPGLGERPREVVFTLDRSWARGHLVHVEGGFAVRGAVMPDAAAGNYYLVLHSGDRVHALPLVAAAVKGPADPFGEAFSDYSYARFRTRQRAGADVSQLPPGVYQASVSFSAAGVVHTVSAGKTV</sequence>
<dbReference type="EMBL" id="JAAZSR010000041">
    <property type="protein sequence ID" value="NKX49817.1"/>
    <property type="molecule type" value="Genomic_DNA"/>
</dbReference>
<evidence type="ECO:0000313" key="2">
    <source>
        <dbReference type="Proteomes" id="UP000523795"/>
    </source>
</evidence>
<comment type="caution">
    <text evidence="1">The sequence shown here is derived from an EMBL/GenBank/DDBJ whole genome shotgun (WGS) entry which is preliminary data.</text>
</comment>
<keyword evidence="2" id="KW-1185">Reference proteome</keyword>
<evidence type="ECO:0000313" key="1">
    <source>
        <dbReference type="EMBL" id="NKX49817.1"/>
    </source>
</evidence>
<name>A0ABX1JPS7_9MICC</name>
<feature type="non-terminal residue" evidence="1">
    <location>
        <position position="209"/>
    </location>
</feature>
<accession>A0ABX1JPS7</accession>
<dbReference type="Proteomes" id="UP000523795">
    <property type="component" value="Unassembled WGS sequence"/>
</dbReference>
<proteinExistence type="predicted"/>
<protein>
    <submittedName>
        <fullName evidence="1">Uncharacterized protein</fullName>
    </submittedName>
</protein>
<feature type="non-terminal residue" evidence="1">
    <location>
        <position position="1"/>
    </location>
</feature>
<organism evidence="1 2">
    <name type="scientific">Arthrobacter deserti</name>
    <dbReference type="NCBI Taxonomy" id="1742687"/>
    <lineage>
        <taxon>Bacteria</taxon>
        <taxon>Bacillati</taxon>
        <taxon>Actinomycetota</taxon>
        <taxon>Actinomycetes</taxon>
        <taxon>Micrococcales</taxon>
        <taxon>Micrococcaceae</taxon>
        <taxon>Arthrobacter</taxon>
    </lineage>
</organism>